<dbReference type="Gene3D" id="3.40.50.300">
    <property type="entry name" value="P-loop containing nucleotide triphosphate hydrolases"/>
    <property type="match status" value="1"/>
</dbReference>
<evidence type="ECO:0000256" key="1">
    <source>
        <dbReference type="ARBA" id="ARBA00022741"/>
    </source>
</evidence>
<organism evidence="5 6">
    <name type="scientific">Oceanidesulfovibrio indonesiensis</name>
    <dbReference type="NCBI Taxonomy" id="54767"/>
    <lineage>
        <taxon>Bacteria</taxon>
        <taxon>Pseudomonadati</taxon>
        <taxon>Thermodesulfobacteriota</taxon>
        <taxon>Desulfovibrionia</taxon>
        <taxon>Desulfovibrionales</taxon>
        <taxon>Desulfovibrionaceae</taxon>
        <taxon>Oceanidesulfovibrio</taxon>
    </lineage>
</organism>
<dbReference type="Proteomes" id="UP000448292">
    <property type="component" value="Unassembled WGS sequence"/>
</dbReference>
<evidence type="ECO:0000259" key="4">
    <source>
        <dbReference type="SMART" id="SM00962"/>
    </source>
</evidence>
<dbReference type="SUPFAM" id="SSF52540">
    <property type="entry name" value="P-loop containing nucleoside triphosphate hydrolases"/>
    <property type="match status" value="1"/>
</dbReference>
<comment type="caution">
    <text evidence="5">The sequence shown here is derived from an EMBL/GenBank/DDBJ whole genome shotgun (WGS) entry which is preliminary data.</text>
</comment>
<evidence type="ECO:0000313" key="5">
    <source>
        <dbReference type="EMBL" id="TVM17151.1"/>
    </source>
</evidence>
<dbReference type="GO" id="GO:0005525">
    <property type="term" value="F:GTP binding"/>
    <property type="evidence" value="ECO:0007669"/>
    <property type="project" value="UniProtKB-KW"/>
</dbReference>
<keyword evidence="6" id="KW-1185">Reference proteome</keyword>
<evidence type="ECO:0000256" key="3">
    <source>
        <dbReference type="SAM" id="MobiDB-lite"/>
    </source>
</evidence>
<dbReference type="Pfam" id="PF00448">
    <property type="entry name" value="SRP54"/>
    <property type="match status" value="1"/>
</dbReference>
<feature type="domain" description="SRP54-type proteins GTP-binding" evidence="4">
    <location>
        <begin position="176"/>
        <end position="375"/>
    </location>
</feature>
<dbReference type="AlphaFoldDB" id="A0A7M3MEI1"/>
<dbReference type="InterPro" id="IPR027417">
    <property type="entry name" value="P-loop_NTPase"/>
</dbReference>
<dbReference type="SMART" id="SM00962">
    <property type="entry name" value="SRP54"/>
    <property type="match status" value="1"/>
</dbReference>
<accession>A0A7M3MEI1</accession>
<evidence type="ECO:0000313" key="6">
    <source>
        <dbReference type="Proteomes" id="UP000448292"/>
    </source>
</evidence>
<keyword evidence="5" id="KW-0969">Cilium</keyword>
<keyword evidence="1" id="KW-0547">Nucleotide-binding</keyword>
<keyword evidence="5" id="KW-0282">Flagellum</keyword>
<keyword evidence="5" id="KW-0966">Cell projection</keyword>
<keyword evidence="2" id="KW-0342">GTP-binding</keyword>
<sequence length="406" mass="43697">MRVKTFRGTDTKSVLARIRSELGADAVILSTRTCNDGDGKVCEITAALDDTPGSSQPGNGSAAPGRSNGSGSRPGDSIVSDLLGSQPEQFPGWSQWHREWQSIKEHLNALMKPQIDLARLTPRQRLPLEYLEREGASPELIARIYRTLLADKNASVLGPLEQAVPVSPWSQENWPQKVHALTGPHGAGKTTSLIRMAFALRREDPALKILIVNADTSKSSGRMLLRQYAELAELEYCEASSGSEFLDAAGRARSFDRVLVDLPALARGEELDQLLDRIGFHVLADADPSSGYGVVHLVLSPLFASGQISAFIRSYASERLAGIVWTKLDEAFSFGSMINTGESTGLPAVALSYGSGLRDTLAPAKHAPFWRLVFKHRLPGAGAAEPHAAGRGAATNARSNRSARPS</sequence>
<name>A0A7M3MEI1_9BACT</name>
<evidence type="ECO:0000256" key="2">
    <source>
        <dbReference type="ARBA" id="ARBA00023134"/>
    </source>
</evidence>
<proteinExistence type="predicted"/>
<dbReference type="RefSeq" id="WP_144303109.1">
    <property type="nucleotide sequence ID" value="NZ_QMIE01000008.1"/>
</dbReference>
<dbReference type="GO" id="GO:0006614">
    <property type="term" value="P:SRP-dependent cotranslational protein targeting to membrane"/>
    <property type="evidence" value="ECO:0007669"/>
    <property type="project" value="InterPro"/>
</dbReference>
<feature type="region of interest" description="Disordered" evidence="3">
    <location>
        <begin position="383"/>
        <end position="406"/>
    </location>
</feature>
<gene>
    <name evidence="5" type="ORF">DPQ33_10185</name>
</gene>
<feature type="region of interest" description="Disordered" evidence="3">
    <location>
        <begin position="48"/>
        <end position="84"/>
    </location>
</feature>
<protein>
    <submittedName>
        <fullName evidence="5">Flagellar biosynthesis protein FlhF</fullName>
    </submittedName>
</protein>
<dbReference type="OrthoDB" id="9778554at2"/>
<dbReference type="EMBL" id="QMIE01000008">
    <property type="protein sequence ID" value="TVM17151.1"/>
    <property type="molecule type" value="Genomic_DNA"/>
</dbReference>
<dbReference type="InterPro" id="IPR000897">
    <property type="entry name" value="SRP54_GTPase_dom"/>
</dbReference>
<feature type="compositionally biased region" description="Low complexity" evidence="3">
    <location>
        <begin position="58"/>
        <end position="75"/>
    </location>
</feature>
<reference evidence="5 6" key="1">
    <citation type="submission" date="2018-06" db="EMBL/GenBank/DDBJ databases">
        <title>Complete genome of Desulfovibrio indonesiensis P37SLT.</title>
        <authorList>
            <person name="Crispim J.S."/>
            <person name="Vidigal P.M.P."/>
            <person name="Silva L.C.F."/>
            <person name="Laguardia C.N."/>
            <person name="Araujo L.C."/>
            <person name="Dias R.S."/>
            <person name="Sousa M.P."/>
            <person name="Paula S.O."/>
            <person name="Silva C."/>
        </authorList>
    </citation>
    <scope>NUCLEOTIDE SEQUENCE [LARGE SCALE GENOMIC DNA]</scope>
    <source>
        <strain evidence="5 6">P37SLT</strain>
    </source>
</reference>